<reference evidence="1" key="1">
    <citation type="submission" date="2021-04" db="EMBL/GenBank/DDBJ databases">
        <title>Genome based classification of Actinospica acidithermotolerans sp. nov., an actinobacterium isolated from an Indonesian hot spring.</title>
        <authorList>
            <person name="Kusuma A.B."/>
            <person name="Putra K.E."/>
            <person name="Nafisah S."/>
            <person name="Loh J."/>
            <person name="Nouioui I."/>
            <person name="Goodfellow M."/>
        </authorList>
    </citation>
    <scope>NUCLEOTIDE SEQUENCE</scope>
    <source>
        <strain evidence="1">DSM 45618</strain>
    </source>
</reference>
<dbReference type="RefSeq" id="WP_211472231.1">
    <property type="nucleotide sequence ID" value="NZ_JAGSXH010000198.1"/>
</dbReference>
<dbReference type="AlphaFoldDB" id="A0A8J8BFM4"/>
<comment type="caution">
    <text evidence="1">The sequence shown here is derived from an EMBL/GenBank/DDBJ whole genome shotgun (WGS) entry which is preliminary data.</text>
</comment>
<organism evidence="1 2">
    <name type="scientific">Actinocrinis puniceicyclus</name>
    <dbReference type="NCBI Taxonomy" id="977794"/>
    <lineage>
        <taxon>Bacteria</taxon>
        <taxon>Bacillati</taxon>
        <taxon>Actinomycetota</taxon>
        <taxon>Actinomycetes</taxon>
        <taxon>Catenulisporales</taxon>
        <taxon>Actinospicaceae</taxon>
        <taxon>Actinocrinis</taxon>
    </lineage>
</organism>
<sequence>MDHRQLPSWWKVAVTGTLAALAWTTTDMLANHHLDSLVLLNGAANGLLAGAALTPCISKKTVN</sequence>
<evidence type="ECO:0000313" key="2">
    <source>
        <dbReference type="Proteomes" id="UP000677913"/>
    </source>
</evidence>
<dbReference type="Proteomes" id="UP000677913">
    <property type="component" value="Unassembled WGS sequence"/>
</dbReference>
<name>A0A8J8BFM4_9ACTN</name>
<proteinExistence type="predicted"/>
<accession>A0A8J8BFM4</accession>
<dbReference type="EMBL" id="JAGSXH010000198">
    <property type="protein sequence ID" value="MBS2966805.1"/>
    <property type="molecule type" value="Genomic_DNA"/>
</dbReference>
<protein>
    <submittedName>
        <fullName evidence="1">Uncharacterized protein</fullName>
    </submittedName>
</protein>
<evidence type="ECO:0000313" key="1">
    <source>
        <dbReference type="EMBL" id="MBS2966805.1"/>
    </source>
</evidence>
<gene>
    <name evidence="1" type="ORF">KGA66_27460</name>
</gene>
<keyword evidence="2" id="KW-1185">Reference proteome</keyword>